<dbReference type="AlphaFoldDB" id="A0A8T0DK17"/>
<reference evidence="2 3" key="1">
    <citation type="submission" date="2019-07" db="EMBL/GenBank/DDBJ databases">
        <title>Annotation for the trematode Paragonimus westermani.</title>
        <authorList>
            <person name="Choi Y.-J."/>
        </authorList>
    </citation>
    <scope>NUCLEOTIDE SEQUENCE [LARGE SCALE GENOMIC DNA]</scope>
    <source>
        <strain evidence="2">180907_Pwestermani</strain>
    </source>
</reference>
<evidence type="ECO:0000313" key="3">
    <source>
        <dbReference type="Proteomes" id="UP000699462"/>
    </source>
</evidence>
<comment type="caution">
    <text evidence="2">The sequence shown here is derived from an EMBL/GenBank/DDBJ whole genome shotgun (WGS) entry which is preliminary data.</text>
</comment>
<evidence type="ECO:0000256" key="1">
    <source>
        <dbReference type="SAM" id="MobiDB-lite"/>
    </source>
</evidence>
<sequence length="161" mass="18046">MQEDDFRPCTNQQTGHRFVVSLQPTYPDPSELDYGADQPQQPGSPYLKHHIRRRNETGLFQEPPANQQLPPQSPAPPSSTESMNGRLTRRQTANHVSLSSPPQQQTSQRVFRSLLAAGDRQTLGRHSSSSNETERQTDYSEPHGSSVPCSNQHRPTTPSDF</sequence>
<gene>
    <name evidence="2" type="ORF">P879_02156</name>
</gene>
<evidence type="ECO:0000313" key="2">
    <source>
        <dbReference type="EMBL" id="KAF8568000.1"/>
    </source>
</evidence>
<proteinExistence type="predicted"/>
<dbReference type="EMBL" id="JTDF01003195">
    <property type="protein sequence ID" value="KAF8568000.1"/>
    <property type="molecule type" value="Genomic_DNA"/>
</dbReference>
<organism evidence="2 3">
    <name type="scientific">Paragonimus westermani</name>
    <dbReference type="NCBI Taxonomy" id="34504"/>
    <lineage>
        <taxon>Eukaryota</taxon>
        <taxon>Metazoa</taxon>
        <taxon>Spiralia</taxon>
        <taxon>Lophotrochozoa</taxon>
        <taxon>Platyhelminthes</taxon>
        <taxon>Trematoda</taxon>
        <taxon>Digenea</taxon>
        <taxon>Plagiorchiida</taxon>
        <taxon>Troglotremata</taxon>
        <taxon>Troglotrematidae</taxon>
        <taxon>Paragonimus</taxon>
    </lineage>
</organism>
<feature type="compositionally biased region" description="Polar residues" evidence="1">
    <location>
        <begin position="147"/>
        <end position="161"/>
    </location>
</feature>
<feature type="compositionally biased region" description="Low complexity" evidence="1">
    <location>
        <begin position="97"/>
        <end position="108"/>
    </location>
</feature>
<protein>
    <submittedName>
        <fullName evidence="2">Uncharacterized protein</fullName>
    </submittedName>
</protein>
<name>A0A8T0DK17_9TREM</name>
<dbReference type="OrthoDB" id="6262897at2759"/>
<feature type="region of interest" description="Disordered" evidence="1">
    <location>
        <begin position="1"/>
        <end position="161"/>
    </location>
</feature>
<accession>A0A8T0DK17</accession>
<dbReference type="Proteomes" id="UP000699462">
    <property type="component" value="Unassembled WGS sequence"/>
</dbReference>
<keyword evidence="3" id="KW-1185">Reference proteome</keyword>
<feature type="compositionally biased region" description="Basic and acidic residues" evidence="1">
    <location>
        <begin position="132"/>
        <end position="141"/>
    </location>
</feature>
<feature type="compositionally biased region" description="Polar residues" evidence="1">
    <location>
        <begin position="80"/>
        <end position="96"/>
    </location>
</feature>